<dbReference type="AlphaFoldDB" id="A0A0F9ND77"/>
<proteinExistence type="predicted"/>
<organism evidence="1">
    <name type="scientific">marine sediment metagenome</name>
    <dbReference type="NCBI Taxonomy" id="412755"/>
    <lineage>
        <taxon>unclassified sequences</taxon>
        <taxon>metagenomes</taxon>
        <taxon>ecological metagenomes</taxon>
    </lineage>
</organism>
<dbReference type="InterPro" id="IPR009752">
    <property type="entry name" value="Phage_Mu_GpJ"/>
</dbReference>
<protein>
    <recommendedName>
        <fullName evidence="2">DUF1320 domain-containing protein</fullName>
    </recommendedName>
</protein>
<dbReference type="Pfam" id="PF07030">
    <property type="entry name" value="Phage_Mu_Gp36"/>
    <property type="match status" value="1"/>
</dbReference>
<sequence length="150" mass="16685">MSLTVAQLKLSFDAERVTDLASDYDSVQSVPVYNVAILDAIILQALDYVEAQLGKMYSTVQIDADKSMERITADIAMYYLEFRRNQISDDVQSAFERAQRFLKGLQNGTFKLAAVAQLLPTGAESQPTEVLEAGEGLFYLNEEETDLLST</sequence>
<evidence type="ECO:0000313" key="1">
    <source>
        <dbReference type="EMBL" id="KKN17430.1"/>
    </source>
</evidence>
<dbReference type="EMBL" id="LAZR01003521">
    <property type="protein sequence ID" value="KKN17430.1"/>
    <property type="molecule type" value="Genomic_DNA"/>
</dbReference>
<evidence type="ECO:0008006" key="2">
    <source>
        <dbReference type="Google" id="ProtNLM"/>
    </source>
</evidence>
<accession>A0A0F9ND77</accession>
<gene>
    <name evidence="1" type="ORF">LCGC14_0966000</name>
</gene>
<name>A0A0F9ND77_9ZZZZ</name>
<comment type="caution">
    <text evidence="1">The sequence shown here is derived from an EMBL/GenBank/DDBJ whole genome shotgun (WGS) entry which is preliminary data.</text>
</comment>
<reference evidence="1" key="1">
    <citation type="journal article" date="2015" name="Nature">
        <title>Complex archaea that bridge the gap between prokaryotes and eukaryotes.</title>
        <authorList>
            <person name="Spang A."/>
            <person name="Saw J.H."/>
            <person name="Jorgensen S.L."/>
            <person name="Zaremba-Niedzwiedzka K."/>
            <person name="Martijn J."/>
            <person name="Lind A.E."/>
            <person name="van Eijk R."/>
            <person name="Schleper C."/>
            <person name="Guy L."/>
            <person name="Ettema T.J."/>
        </authorList>
    </citation>
    <scope>NUCLEOTIDE SEQUENCE</scope>
</reference>